<organism evidence="1 2">
    <name type="scientific">Colletotrichum salicis</name>
    <dbReference type="NCBI Taxonomy" id="1209931"/>
    <lineage>
        <taxon>Eukaryota</taxon>
        <taxon>Fungi</taxon>
        <taxon>Dikarya</taxon>
        <taxon>Ascomycota</taxon>
        <taxon>Pezizomycotina</taxon>
        <taxon>Sordariomycetes</taxon>
        <taxon>Hypocreomycetidae</taxon>
        <taxon>Glomerellales</taxon>
        <taxon>Glomerellaceae</taxon>
        <taxon>Colletotrichum</taxon>
        <taxon>Colletotrichum acutatum species complex</taxon>
    </lineage>
</organism>
<dbReference type="AlphaFoldDB" id="A0A135TCK0"/>
<comment type="caution">
    <text evidence="1">The sequence shown here is derived from an EMBL/GenBank/DDBJ whole genome shotgun (WGS) entry which is preliminary data.</text>
</comment>
<reference evidence="1 2" key="1">
    <citation type="submission" date="2014-02" db="EMBL/GenBank/DDBJ databases">
        <title>The genome sequence of Colletotrichum salicis CBS 607.94.</title>
        <authorList>
            <person name="Baroncelli R."/>
            <person name="Thon M.R."/>
        </authorList>
    </citation>
    <scope>NUCLEOTIDE SEQUENCE [LARGE SCALE GENOMIC DNA]</scope>
    <source>
        <strain evidence="1 2">CBS 607.94</strain>
    </source>
</reference>
<name>A0A135TCK0_9PEZI</name>
<accession>A0A135TCK0</accession>
<dbReference type="OrthoDB" id="5362512at2759"/>
<evidence type="ECO:0000313" key="2">
    <source>
        <dbReference type="Proteomes" id="UP000070121"/>
    </source>
</evidence>
<keyword evidence="2" id="KW-1185">Reference proteome</keyword>
<proteinExistence type="predicted"/>
<sequence length="135" mass="14843">MTASEIIGDADTDLEIIECGITLLSERAPMGKVIGGKLCARGFLVPGSSIPDHELWGAGTFQNVPDVALKLDCHAAGDKTAIMKAMSCHWLRVRHEHGLVLEHLEGNVYKHIGYVMCTRWLTHASSIKRTYVDIM</sequence>
<gene>
    <name evidence="1" type="ORF">CSAL01_02008</name>
</gene>
<dbReference type="Proteomes" id="UP000070121">
    <property type="component" value="Unassembled WGS sequence"/>
</dbReference>
<protein>
    <submittedName>
        <fullName evidence="1">Uncharacterized protein</fullName>
    </submittedName>
</protein>
<evidence type="ECO:0000313" key="1">
    <source>
        <dbReference type="EMBL" id="KXH45846.1"/>
    </source>
</evidence>
<dbReference type="EMBL" id="JFFI01002028">
    <property type="protein sequence ID" value="KXH45846.1"/>
    <property type="molecule type" value="Genomic_DNA"/>
</dbReference>